<feature type="transmembrane region" description="Helical" evidence="3">
    <location>
        <begin position="12"/>
        <end position="34"/>
    </location>
</feature>
<sequence>MPKKKKYQKRKSNISVPLIFAGILVIGLAFVFSLHTLSDFGVENTPEQQETLSHQEFIDQLAPHAKELQQGYGILPSIILGQAILESNWGQSQLASQYKNLFGIKASGNQPKVSLETKEYMNEQWITIQGDFKVYSSWKDSLDDHTMLFVNGTNWDPQLYAGVLTASDYRQAAQALQTAGYATDPGYANKIINVIETYNLEQYDHS</sequence>
<feature type="domain" description="Mannosyl-glycoprotein endo-beta-N-acetylglucosamidase-like" evidence="4">
    <location>
        <begin position="47"/>
        <end position="204"/>
    </location>
</feature>
<dbReference type="InterPro" id="IPR051056">
    <property type="entry name" value="Glycosyl_Hydrolase_73"/>
</dbReference>
<evidence type="ECO:0000313" key="5">
    <source>
        <dbReference type="EMBL" id="MDT2829050.1"/>
    </source>
</evidence>
<accession>A0ABU3FSU0</accession>
<keyword evidence="3" id="KW-1133">Transmembrane helix</keyword>
<dbReference type="PANTHER" id="PTHR33308:SF10">
    <property type="entry name" value="EXO-GLUCOSAMINIDASE LYTG"/>
    <property type="match status" value="1"/>
</dbReference>
<name>A0ABU3FSU0_9ENTE</name>
<dbReference type="GO" id="GO:0016787">
    <property type="term" value="F:hydrolase activity"/>
    <property type="evidence" value="ECO:0007669"/>
    <property type="project" value="UniProtKB-KW"/>
</dbReference>
<evidence type="ECO:0000256" key="3">
    <source>
        <dbReference type="SAM" id="Phobius"/>
    </source>
</evidence>
<dbReference type="SMART" id="SM00047">
    <property type="entry name" value="LYZ2"/>
    <property type="match status" value="1"/>
</dbReference>
<reference evidence="5 6" key="1">
    <citation type="submission" date="2023-03" db="EMBL/GenBank/DDBJ databases">
        <authorList>
            <person name="Shen W."/>
            <person name="Cai J."/>
        </authorList>
    </citation>
    <scope>NUCLEOTIDE SEQUENCE [LARGE SCALE GENOMIC DNA]</scope>
    <source>
        <strain evidence="5 6">B101</strain>
    </source>
</reference>
<keyword evidence="3" id="KW-0812">Transmembrane</keyword>
<dbReference type="PRINTS" id="PR01002">
    <property type="entry name" value="FLGFLGJ"/>
</dbReference>
<gene>
    <name evidence="5" type="ORF">P7H59_11460</name>
</gene>
<dbReference type="RefSeq" id="WP_311819617.1">
    <property type="nucleotide sequence ID" value="NZ_JARQBN010000026.1"/>
</dbReference>
<organism evidence="5 6">
    <name type="scientific">Enterococcus viikkiensis</name>
    <dbReference type="NCBI Taxonomy" id="930854"/>
    <lineage>
        <taxon>Bacteria</taxon>
        <taxon>Bacillati</taxon>
        <taxon>Bacillota</taxon>
        <taxon>Bacilli</taxon>
        <taxon>Lactobacillales</taxon>
        <taxon>Enterococcaceae</taxon>
        <taxon>Enterococcus</taxon>
    </lineage>
</organism>
<evidence type="ECO:0000256" key="2">
    <source>
        <dbReference type="ARBA" id="ARBA00022801"/>
    </source>
</evidence>
<keyword evidence="6" id="KW-1185">Reference proteome</keyword>
<comment type="caution">
    <text evidence="5">The sequence shown here is derived from an EMBL/GenBank/DDBJ whole genome shotgun (WGS) entry which is preliminary data.</text>
</comment>
<dbReference type="EMBL" id="JARQBN010000026">
    <property type="protein sequence ID" value="MDT2829050.1"/>
    <property type="molecule type" value="Genomic_DNA"/>
</dbReference>
<evidence type="ECO:0000259" key="4">
    <source>
        <dbReference type="SMART" id="SM00047"/>
    </source>
</evidence>
<keyword evidence="3" id="KW-0472">Membrane</keyword>
<keyword evidence="2 5" id="KW-0378">Hydrolase</keyword>
<dbReference type="Gene3D" id="1.10.530.10">
    <property type="match status" value="1"/>
</dbReference>
<dbReference type="Pfam" id="PF01832">
    <property type="entry name" value="Glucosaminidase"/>
    <property type="match status" value="1"/>
</dbReference>
<evidence type="ECO:0000256" key="1">
    <source>
        <dbReference type="ARBA" id="ARBA00010266"/>
    </source>
</evidence>
<dbReference type="Proteomes" id="UP001265301">
    <property type="component" value="Unassembled WGS sequence"/>
</dbReference>
<dbReference type="InterPro" id="IPR002901">
    <property type="entry name" value="MGlyc_endo_b_GlcNAc-like_dom"/>
</dbReference>
<comment type="similarity">
    <text evidence="1">Belongs to the glycosyl hydrolase 73 family.</text>
</comment>
<proteinExistence type="inferred from homology"/>
<protein>
    <submittedName>
        <fullName evidence="5">Glycoside hydrolase family 73 protein</fullName>
    </submittedName>
</protein>
<evidence type="ECO:0000313" key="6">
    <source>
        <dbReference type="Proteomes" id="UP001265301"/>
    </source>
</evidence>
<dbReference type="Gene3D" id="4.10.80.30">
    <property type="entry name" value="DNA polymerase, domain 6"/>
    <property type="match status" value="1"/>
</dbReference>
<dbReference type="PANTHER" id="PTHR33308">
    <property type="entry name" value="PEPTIDOGLYCAN HYDROLASE FLGJ"/>
    <property type="match status" value="1"/>
</dbReference>